<keyword evidence="2" id="KW-1185">Reference proteome</keyword>
<sequence>MWIYKYLGRTSQMPMCQILKISYTTQFAALRVVKSHMRCSPTNLILVETGQLPLKYRRLLFAFKFISTALRIQAHSVLSLLQYRKEFDHLWFNNNIPPILEALVGFQDNRKWILQATRLLLYLQDAEERISKK</sequence>
<comment type="caution">
    <text evidence="1">The sequence shown here is derived from an EMBL/GenBank/DDBJ whole genome shotgun (WGS) entry which is preliminary data.</text>
</comment>
<proteinExistence type="predicted"/>
<reference evidence="1 2" key="1">
    <citation type="submission" date="2023-03" db="EMBL/GenBank/DDBJ databases">
        <title>Genome insight into feeding habits of ladybird beetles.</title>
        <authorList>
            <person name="Li H.-S."/>
            <person name="Huang Y.-H."/>
            <person name="Pang H."/>
        </authorList>
    </citation>
    <scope>NUCLEOTIDE SEQUENCE [LARGE SCALE GENOMIC DNA]</scope>
    <source>
        <strain evidence="1">SYSU_2023b</strain>
        <tissue evidence="1">Whole body</tissue>
    </source>
</reference>
<protein>
    <submittedName>
        <fullName evidence="1">Uncharacterized protein</fullName>
    </submittedName>
</protein>
<dbReference type="Proteomes" id="UP001431783">
    <property type="component" value="Unassembled WGS sequence"/>
</dbReference>
<name>A0AAW1UIH8_9CUCU</name>
<gene>
    <name evidence="1" type="ORF">WA026_001509</name>
</gene>
<dbReference type="EMBL" id="JARQZJ010000091">
    <property type="protein sequence ID" value="KAK9883332.1"/>
    <property type="molecule type" value="Genomic_DNA"/>
</dbReference>
<evidence type="ECO:0000313" key="2">
    <source>
        <dbReference type="Proteomes" id="UP001431783"/>
    </source>
</evidence>
<dbReference type="AlphaFoldDB" id="A0AAW1UIH8"/>
<organism evidence="1 2">
    <name type="scientific">Henosepilachna vigintioctopunctata</name>
    <dbReference type="NCBI Taxonomy" id="420089"/>
    <lineage>
        <taxon>Eukaryota</taxon>
        <taxon>Metazoa</taxon>
        <taxon>Ecdysozoa</taxon>
        <taxon>Arthropoda</taxon>
        <taxon>Hexapoda</taxon>
        <taxon>Insecta</taxon>
        <taxon>Pterygota</taxon>
        <taxon>Neoptera</taxon>
        <taxon>Endopterygota</taxon>
        <taxon>Coleoptera</taxon>
        <taxon>Polyphaga</taxon>
        <taxon>Cucujiformia</taxon>
        <taxon>Coccinelloidea</taxon>
        <taxon>Coccinellidae</taxon>
        <taxon>Epilachninae</taxon>
        <taxon>Epilachnini</taxon>
        <taxon>Henosepilachna</taxon>
    </lineage>
</organism>
<accession>A0AAW1UIH8</accession>
<evidence type="ECO:0000313" key="1">
    <source>
        <dbReference type="EMBL" id="KAK9883332.1"/>
    </source>
</evidence>